<comment type="caution">
    <text evidence="1">The sequence shown here is derived from an EMBL/GenBank/DDBJ whole genome shotgun (WGS) entry which is preliminary data.</text>
</comment>
<reference evidence="1 2" key="1">
    <citation type="submission" date="2016-12" db="EMBL/GenBank/DDBJ databases">
        <title>Trade-off between light-utilization and light-protection in marine flavobacteria.</title>
        <authorList>
            <person name="Kumagai Y."/>
            <person name="Yoshizawa S."/>
            <person name="Kogure K."/>
            <person name="Iwasaki W."/>
        </authorList>
    </citation>
    <scope>NUCLEOTIDE SEQUENCE [LARGE SCALE GENOMIC DNA]</scope>
    <source>
        <strain evidence="1 2">KCTC 12100</strain>
    </source>
</reference>
<evidence type="ECO:0000313" key="1">
    <source>
        <dbReference type="EMBL" id="PQJ68755.1"/>
    </source>
</evidence>
<name>A0A2P6C763_9FLAO</name>
<keyword evidence="2" id="KW-1185">Reference proteome</keyword>
<dbReference type="Pfam" id="PF00756">
    <property type="entry name" value="Esterase"/>
    <property type="match status" value="1"/>
</dbReference>
<dbReference type="SUPFAM" id="SSF53474">
    <property type="entry name" value="alpha/beta-Hydrolases"/>
    <property type="match status" value="1"/>
</dbReference>
<protein>
    <submittedName>
        <fullName evidence="1">Esterase</fullName>
    </submittedName>
</protein>
<gene>
    <name evidence="1" type="ORF">BTO14_11955</name>
</gene>
<dbReference type="AlphaFoldDB" id="A0A2P6C763"/>
<dbReference type="RefSeq" id="WP_105049698.1">
    <property type="nucleotide sequence ID" value="NZ_CP150661.1"/>
</dbReference>
<dbReference type="PANTHER" id="PTHR48098:SF6">
    <property type="entry name" value="FERRI-BACILLIBACTIN ESTERASE BESA"/>
    <property type="match status" value="1"/>
</dbReference>
<dbReference type="InterPro" id="IPR000801">
    <property type="entry name" value="Esterase-like"/>
</dbReference>
<accession>A0A2P6C763</accession>
<organism evidence="1 2">
    <name type="scientific">Polaribacter butkevichii</name>
    <dbReference type="NCBI Taxonomy" id="218490"/>
    <lineage>
        <taxon>Bacteria</taxon>
        <taxon>Pseudomonadati</taxon>
        <taxon>Bacteroidota</taxon>
        <taxon>Flavobacteriia</taxon>
        <taxon>Flavobacteriales</taxon>
        <taxon>Flavobacteriaceae</taxon>
    </lineage>
</organism>
<dbReference type="EMBL" id="MSCK01000002">
    <property type="protein sequence ID" value="PQJ68755.1"/>
    <property type="molecule type" value="Genomic_DNA"/>
</dbReference>
<dbReference type="Proteomes" id="UP000247345">
    <property type="component" value="Unassembled WGS sequence"/>
</dbReference>
<dbReference type="InterPro" id="IPR029058">
    <property type="entry name" value="AB_hydrolase_fold"/>
</dbReference>
<dbReference type="OrthoDB" id="9784036at2"/>
<dbReference type="Gene3D" id="3.40.50.1820">
    <property type="entry name" value="alpha/beta hydrolase"/>
    <property type="match status" value="1"/>
</dbReference>
<dbReference type="PANTHER" id="PTHR48098">
    <property type="entry name" value="ENTEROCHELIN ESTERASE-RELATED"/>
    <property type="match status" value="1"/>
</dbReference>
<sequence length="291" mass="33110">MNIKSIYFLILLLVFNACKVKKSEVKKEITETKNTEKLSTKSINVSILQKTFIIDGLNDIPHKIWLYLPPNYTTSTEKYDVIYMHDAQNLFDNKTSFVGEWSVDETLNELYKKKGKGFIVVGIENGGEKRIEEYTPWKNLKYGGGKGAIYVNFLINELKPFIDKNYRTKPAPENTAIIGSSLGGLISFYGGLKHPEVFGKIGALSSSFWFSNKVIKFAEENGNQKNTRLYLLAGDKEEAIMVTDTENMAERLIDLGFPLENIKTKIAPKGTHTESFWKAEFLKVITFLYNL</sequence>
<proteinExistence type="predicted"/>
<dbReference type="InterPro" id="IPR050583">
    <property type="entry name" value="Mycobacterial_A85_antigen"/>
</dbReference>
<evidence type="ECO:0000313" key="2">
    <source>
        <dbReference type="Proteomes" id="UP000247345"/>
    </source>
</evidence>